<dbReference type="InterPro" id="IPR002347">
    <property type="entry name" value="SDR_fam"/>
</dbReference>
<dbReference type="SUPFAM" id="SSF51735">
    <property type="entry name" value="NAD(P)-binding Rossmann-fold domains"/>
    <property type="match status" value="1"/>
</dbReference>
<dbReference type="GO" id="GO:0016020">
    <property type="term" value="C:membrane"/>
    <property type="evidence" value="ECO:0007669"/>
    <property type="project" value="TreeGrafter"/>
</dbReference>
<sequence length="275" mass="29033">MQGSTVLITGGAKGLGRSFSEALGREGARVFITGRDTMALDDTVKALTADGIAIEAIRADVVDRGAMQAAVARIVDVSGRLDVLVNNAVDPGPVGPTADVDFDAWWYTQRVNVAGPLVAAQAALTFMNRVGRGRIINLVSPAGVHRWPYATAYSVSKAALLKLTENLAVELGSTGITVFSYNPGFVDAGLTRTGIELAESSDNPWLRRIGRWAVKVRDDGDFTPLDVAVGTLVRLARGDADAWSGRVINADDDLVTVVSGGERVPGSPANGREFR</sequence>
<evidence type="ECO:0000313" key="4">
    <source>
        <dbReference type="EMBL" id="SES32817.1"/>
    </source>
</evidence>
<reference evidence="5" key="1">
    <citation type="submission" date="2016-10" db="EMBL/GenBank/DDBJ databases">
        <authorList>
            <person name="Varghese N."/>
            <person name="Submissions S."/>
        </authorList>
    </citation>
    <scope>NUCLEOTIDE SEQUENCE [LARGE SCALE GENOMIC DNA]</scope>
    <source>
        <strain evidence="5">CGMCC 4.3525</strain>
    </source>
</reference>
<dbReference type="OrthoDB" id="9781117at2"/>
<evidence type="ECO:0000256" key="1">
    <source>
        <dbReference type="ARBA" id="ARBA00006484"/>
    </source>
</evidence>
<accession>A0A1H9WGK4</accession>
<dbReference type="PRINTS" id="PR00080">
    <property type="entry name" value="SDRFAMILY"/>
</dbReference>
<dbReference type="PRINTS" id="PR00081">
    <property type="entry name" value="GDHRDH"/>
</dbReference>
<evidence type="ECO:0000313" key="5">
    <source>
        <dbReference type="Proteomes" id="UP000199352"/>
    </source>
</evidence>
<dbReference type="PANTHER" id="PTHR44196:SF1">
    <property type="entry name" value="DEHYDROGENASE_REDUCTASE SDR FAMILY MEMBER 7B"/>
    <property type="match status" value="1"/>
</dbReference>
<evidence type="ECO:0000256" key="2">
    <source>
        <dbReference type="ARBA" id="ARBA00023002"/>
    </source>
</evidence>
<keyword evidence="5" id="KW-1185">Reference proteome</keyword>
<dbReference type="Proteomes" id="UP000199352">
    <property type="component" value="Unassembled WGS sequence"/>
</dbReference>
<dbReference type="EMBL" id="FOFR01000033">
    <property type="protein sequence ID" value="SES32817.1"/>
    <property type="molecule type" value="Genomic_DNA"/>
</dbReference>
<comment type="similarity">
    <text evidence="1 3">Belongs to the short-chain dehydrogenases/reductases (SDR) family.</text>
</comment>
<protein>
    <submittedName>
        <fullName evidence="4">NAD(P)-dependent dehydrogenase, short-chain alcohol dehydrogenase family</fullName>
    </submittedName>
</protein>
<dbReference type="PANTHER" id="PTHR44196">
    <property type="entry name" value="DEHYDROGENASE/REDUCTASE SDR FAMILY MEMBER 7B"/>
    <property type="match status" value="1"/>
</dbReference>
<dbReference type="AlphaFoldDB" id="A0A1H9WGK4"/>
<dbReference type="InterPro" id="IPR036291">
    <property type="entry name" value="NAD(P)-bd_dom_sf"/>
</dbReference>
<organism evidence="4 5">
    <name type="scientific">Lentzea xinjiangensis</name>
    <dbReference type="NCBI Taxonomy" id="402600"/>
    <lineage>
        <taxon>Bacteria</taxon>
        <taxon>Bacillati</taxon>
        <taxon>Actinomycetota</taxon>
        <taxon>Actinomycetes</taxon>
        <taxon>Pseudonocardiales</taxon>
        <taxon>Pseudonocardiaceae</taxon>
        <taxon>Lentzea</taxon>
    </lineage>
</organism>
<dbReference type="Gene3D" id="3.40.50.720">
    <property type="entry name" value="NAD(P)-binding Rossmann-like Domain"/>
    <property type="match status" value="1"/>
</dbReference>
<dbReference type="Pfam" id="PF00106">
    <property type="entry name" value="adh_short"/>
    <property type="match status" value="1"/>
</dbReference>
<evidence type="ECO:0000256" key="3">
    <source>
        <dbReference type="RuleBase" id="RU000363"/>
    </source>
</evidence>
<dbReference type="GO" id="GO:0016491">
    <property type="term" value="F:oxidoreductase activity"/>
    <property type="evidence" value="ECO:0007669"/>
    <property type="project" value="UniProtKB-KW"/>
</dbReference>
<keyword evidence="2" id="KW-0560">Oxidoreductase</keyword>
<name>A0A1H9WGK4_9PSEU</name>
<dbReference type="CDD" id="cd05233">
    <property type="entry name" value="SDR_c"/>
    <property type="match status" value="1"/>
</dbReference>
<gene>
    <name evidence="4" type="ORF">SAMN05216188_13343</name>
</gene>
<proteinExistence type="inferred from homology"/>
<dbReference type="STRING" id="402600.SAMN05216188_13343"/>